<dbReference type="EMBL" id="BKCP01002224">
    <property type="protein sequence ID" value="GER27987.1"/>
    <property type="molecule type" value="Genomic_DNA"/>
</dbReference>
<reference evidence="3" key="1">
    <citation type="journal article" date="2019" name="Curr. Biol.">
        <title>Genome Sequence of Striga asiatica Provides Insight into the Evolution of Plant Parasitism.</title>
        <authorList>
            <person name="Yoshida S."/>
            <person name="Kim S."/>
            <person name="Wafula E.K."/>
            <person name="Tanskanen J."/>
            <person name="Kim Y.M."/>
            <person name="Honaas L."/>
            <person name="Yang Z."/>
            <person name="Spallek T."/>
            <person name="Conn C.E."/>
            <person name="Ichihashi Y."/>
            <person name="Cheong K."/>
            <person name="Cui S."/>
            <person name="Der J.P."/>
            <person name="Gundlach H."/>
            <person name="Jiao Y."/>
            <person name="Hori C."/>
            <person name="Ishida J.K."/>
            <person name="Kasahara H."/>
            <person name="Kiba T."/>
            <person name="Kim M.S."/>
            <person name="Koo N."/>
            <person name="Laohavisit A."/>
            <person name="Lee Y.H."/>
            <person name="Lumba S."/>
            <person name="McCourt P."/>
            <person name="Mortimer J.C."/>
            <person name="Mutuku J.M."/>
            <person name="Nomura T."/>
            <person name="Sasaki-Sekimoto Y."/>
            <person name="Seto Y."/>
            <person name="Wang Y."/>
            <person name="Wakatake T."/>
            <person name="Sakakibara H."/>
            <person name="Demura T."/>
            <person name="Yamaguchi S."/>
            <person name="Yoneyama K."/>
            <person name="Manabe R.I."/>
            <person name="Nelson D.C."/>
            <person name="Schulman A.H."/>
            <person name="Timko M.P."/>
            <person name="dePamphilis C.W."/>
            <person name="Choi D."/>
            <person name="Shirasu K."/>
        </authorList>
    </citation>
    <scope>NUCLEOTIDE SEQUENCE [LARGE SCALE GENOMIC DNA]</scope>
    <source>
        <strain evidence="3">cv. UVA1</strain>
    </source>
</reference>
<organism evidence="2 3">
    <name type="scientific">Striga asiatica</name>
    <name type="common">Asiatic witchweed</name>
    <name type="synonym">Buchnera asiatica</name>
    <dbReference type="NCBI Taxonomy" id="4170"/>
    <lineage>
        <taxon>Eukaryota</taxon>
        <taxon>Viridiplantae</taxon>
        <taxon>Streptophyta</taxon>
        <taxon>Embryophyta</taxon>
        <taxon>Tracheophyta</taxon>
        <taxon>Spermatophyta</taxon>
        <taxon>Magnoliopsida</taxon>
        <taxon>eudicotyledons</taxon>
        <taxon>Gunneridae</taxon>
        <taxon>Pentapetalae</taxon>
        <taxon>asterids</taxon>
        <taxon>lamiids</taxon>
        <taxon>Lamiales</taxon>
        <taxon>Orobanchaceae</taxon>
        <taxon>Buchnereae</taxon>
        <taxon>Striga</taxon>
    </lineage>
</organism>
<evidence type="ECO:0000313" key="3">
    <source>
        <dbReference type="Proteomes" id="UP000325081"/>
    </source>
</evidence>
<dbReference type="AlphaFoldDB" id="A0A5A7P5M8"/>
<dbReference type="Proteomes" id="UP000325081">
    <property type="component" value="Unassembled WGS sequence"/>
</dbReference>
<proteinExistence type="predicted"/>
<keyword evidence="3" id="KW-1185">Reference proteome</keyword>
<sequence>MEETGGVQDEVETNEHGKVGEGHNIKPALMIVEEEDAGVVAVQLSTHPLQQLTPMETQGVKAAMKRGWKRDLNQDRRHAIMKEQNEKQEANTTRKSGGG</sequence>
<dbReference type="GO" id="GO:0016740">
    <property type="term" value="F:transferase activity"/>
    <property type="evidence" value="ECO:0007669"/>
    <property type="project" value="UniProtKB-KW"/>
</dbReference>
<comment type="caution">
    <text evidence="2">The sequence shown here is derived from an EMBL/GenBank/DDBJ whole genome shotgun (WGS) entry which is preliminary data.</text>
</comment>
<keyword evidence="2" id="KW-0808">Transferase</keyword>
<feature type="compositionally biased region" description="Basic and acidic residues" evidence="1">
    <location>
        <begin position="13"/>
        <end position="22"/>
    </location>
</feature>
<gene>
    <name evidence="2" type="ORF">STAS_03739</name>
</gene>
<protein>
    <submittedName>
        <fullName evidence="2">UDP-N-acetylglucosamine--N-acetylmuramyl-(Pentapeptide) pyrophosphoryl-undecaprenol N-acetylglucosaminetransferase</fullName>
    </submittedName>
</protein>
<evidence type="ECO:0000256" key="1">
    <source>
        <dbReference type="SAM" id="MobiDB-lite"/>
    </source>
</evidence>
<feature type="region of interest" description="Disordered" evidence="1">
    <location>
        <begin position="1"/>
        <end position="22"/>
    </location>
</feature>
<accession>A0A5A7P5M8</accession>
<evidence type="ECO:0000313" key="2">
    <source>
        <dbReference type="EMBL" id="GER27987.1"/>
    </source>
</evidence>
<name>A0A5A7P5M8_STRAF</name>